<sequence length="73" mass="7150">MPKRSCRKSLGAVEGAEVVTGASSELKSSKSAKGAGGGFATPFGSLSGPPAVTAGADFTDKTVACVEAALFTK</sequence>
<organism evidence="1">
    <name type="scientific">Arundo donax</name>
    <name type="common">Giant reed</name>
    <name type="synonym">Donax arundinaceus</name>
    <dbReference type="NCBI Taxonomy" id="35708"/>
    <lineage>
        <taxon>Eukaryota</taxon>
        <taxon>Viridiplantae</taxon>
        <taxon>Streptophyta</taxon>
        <taxon>Embryophyta</taxon>
        <taxon>Tracheophyta</taxon>
        <taxon>Spermatophyta</taxon>
        <taxon>Magnoliopsida</taxon>
        <taxon>Liliopsida</taxon>
        <taxon>Poales</taxon>
        <taxon>Poaceae</taxon>
        <taxon>PACMAD clade</taxon>
        <taxon>Arundinoideae</taxon>
        <taxon>Arundineae</taxon>
        <taxon>Arundo</taxon>
    </lineage>
</organism>
<name>A0A0A9E8C8_ARUDO</name>
<evidence type="ECO:0000313" key="1">
    <source>
        <dbReference type="EMBL" id="JAD94110.1"/>
    </source>
</evidence>
<reference evidence="1" key="1">
    <citation type="submission" date="2014-09" db="EMBL/GenBank/DDBJ databases">
        <authorList>
            <person name="Magalhaes I.L.F."/>
            <person name="Oliveira U."/>
            <person name="Santos F.R."/>
            <person name="Vidigal T.H.D.A."/>
            <person name="Brescovit A.D."/>
            <person name="Santos A.J."/>
        </authorList>
    </citation>
    <scope>NUCLEOTIDE SEQUENCE</scope>
    <source>
        <tissue evidence="1">Shoot tissue taken approximately 20 cm above the soil surface</tissue>
    </source>
</reference>
<dbReference type="EMBL" id="GBRH01203785">
    <property type="protein sequence ID" value="JAD94110.1"/>
    <property type="molecule type" value="Transcribed_RNA"/>
</dbReference>
<dbReference type="AlphaFoldDB" id="A0A0A9E8C8"/>
<proteinExistence type="predicted"/>
<reference evidence="1" key="2">
    <citation type="journal article" date="2015" name="Data Brief">
        <title>Shoot transcriptome of the giant reed, Arundo donax.</title>
        <authorList>
            <person name="Barrero R.A."/>
            <person name="Guerrero F.D."/>
            <person name="Moolhuijzen P."/>
            <person name="Goolsby J.A."/>
            <person name="Tidwell J."/>
            <person name="Bellgard S.E."/>
            <person name="Bellgard M.I."/>
        </authorList>
    </citation>
    <scope>NUCLEOTIDE SEQUENCE</scope>
    <source>
        <tissue evidence="1">Shoot tissue taken approximately 20 cm above the soil surface</tissue>
    </source>
</reference>
<accession>A0A0A9E8C8</accession>
<protein>
    <submittedName>
        <fullName evidence="1">Uncharacterized protein</fullName>
    </submittedName>
</protein>